<proteinExistence type="predicted"/>
<name>A0ABP7DYC7_9ACTN</name>
<dbReference type="RefSeq" id="WP_344813384.1">
    <property type="nucleotide sequence ID" value="NZ_BAAAYX010000013.1"/>
</dbReference>
<evidence type="ECO:0000313" key="2">
    <source>
        <dbReference type="EMBL" id="GAA3710876.1"/>
    </source>
</evidence>
<dbReference type="PANTHER" id="PTHR30290">
    <property type="entry name" value="PERIPLASMIC BINDING COMPONENT OF ABC TRANSPORTER"/>
    <property type="match status" value="1"/>
</dbReference>
<reference evidence="3" key="1">
    <citation type="journal article" date="2019" name="Int. J. Syst. Evol. Microbiol.">
        <title>The Global Catalogue of Microorganisms (GCM) 10K type strain sequencing project: providing services to taxonomists for standard genome sequencing and annotation.</title>
        <authorList>
            <consortium name="The Broad Institute Genomics Platform"/>
            <consortium name="The Broad Institute Genome Sequencing Center for Infectious Disease"/>
            <person name="Wu L."/>
            <person name="Ma J."/>
        </authorList>
    </citation>
    <scope>NUCLEOTIDE SEQUENCE [LARGE SCALE GENOMIC DNA]</scope>
    <source>
        <strain evidence="3">JCM 16548</strain>
    </source>
</reference>
<organism evidence="2 3">
    <name type="scientific">Microlunatus aurantiacus</name>
    <dbReference type="NCBI Taxonomy" id="446786"/>
    <lineage>
        <taxon>Bacteria</taxon>
        <taxon>Bacillati</taxon>
        <taxon>Actinomycetota</taxon>
        <taxon>Actinomycetes</taxon>
        <taxon>Propionibacteriales</taxon>
        <taxon>Propionibacteriaceae</taxon>
        <taxon>Microlunatus</taxon>
    </lineage>
</organism>
<dbReference type="CDD" id="cd08501">
    <property type="entry name" value="PBP2_Lpqw"/>
    <property type="match status" value="1"/>
</dbReference>
<gene>
    <name evidence="2" type="ORF">GCM10022204_31850</name>
</gene>
<accession>A0ABP7DYC7</accession>
<dbReference type="Gene3D" id="3.10.105.10">
    <property type="entry name" value="Dipeptide-binding Protein, Domain 3"/>
    <property type="match status" value="1"/>
</dbReference>
<dbReference type="InterPro" id="IPR000914">
    <property type="entry name" value="SBP_5_dom"/>
</dbReference>
<keyword evidence="3" id="KW-1185">Reference proteome</keyword>
<dbReference type="Gene3D" id="3.40.190.10">
    <property type="entry name" value="Periplasmic binding protein-like II"/>
    <property type="match status" value="1"/>
</dbReference>
<dbReference type="PANTHER" id="PTHR30290:SF65">
    <property type="entry name" value="MONOACYL PHOSPHATIDYLINOSITOL TETRAMANNOSIDE-BINDING PROTEIN LPQW-RELATED"/>
    <property type="match status" value="1"/>
</dbReference>
<protein>
    <submittedName>
        <fullName evidence="2">ABC transporter family substrate-binding protein</fullName>
    </submittedName>
</protein>
<dbReference type="PIRSF" id="PIRSF002741">
    <property type="entry name" value="MppA"/>
    <property type="match status" value="1"/>
</dbReference>
<dbReference type="Pfam" id="PF00496">
    <property type="entry name" value="SBP_bac_5"/>
    <property type="match status" value="1"/>
</dbReference>
<dbReference type="Proteomes" id="UP001500051">
    <property type="component" value="Unassembled WGS sequence"/>
</dbReference>
<evidence type="ECO:0000259" key="1">
    <source>
        <dbReference type="Pfam" id="PF00496"/>
    </source>
</evidence>
<evidence type="ECO:0000313" key="3">
    <source>
        <dbReference type="Proteomes" id="UP001500051"/>
    </source>
</evidence>
<comment type="caution">
    <text evidence="2">The sequence shown here is derived from an EMBL/GenBank/DDBJ whole genome shotgun (WGS) entry which is preliminary data.</text>
</comment>
<dbReference type="InterPro" id="IPR039424">
    <property type="entry name" value="SBP_5"/>
</dbReference>
<dbReference type="EMBL" id="BAAAYX010000013">
    <property type="protein sequence ID" value="GAA3710876.1"/>
    <property type="molecule type" value="Genomic_DNA"/>
</dbReference>
<sequence length="556" mass="60201">MAPAIAGLLVLSACGGGGDTGGSGEGGSTESIAPITSQDINIKDRGELAQGGTIRLDVSDFGNNWNPMNVNGNNSDLTKARNPIMPTLFNYDTKGVPTPNPVWLESAEQTNADPTTVKLKMNPKAVWGDGSPIDIDDLTATWKACDGTNKKFECAATQGYDQIASMTAGADKFDVTVTFKGAYPDWSQPLVNPVKAESVKDPETFNNGWKTLNNDWLAGPFKVESFDNSQKVLTEVPNDKWWGDKPLLDKITFRAISPDATAAAFANNELDSFDIGPDPDAYKRVQGVTDASIRAAAGPNFRHFTFNTKAGVLTDQKVRQAIVKGLDRESIGASDLAGIDWPVQPLNNNILLQNQEGYKDVAAETGITYDVEGAKADLDALGWTVGADGIREKDGKKLEVKFSQLSGVSVSENEALQTQNQLKEIGVKVDIVDVPIAKFQDGSVLSNHEFEIIAFSWIGTPYPFQGISQIYGTGSESNYSQLSDPTIDENAKKLDSTTDLQARIILANETAKKIWENVMTLPLYQRPELIAVKTKLANYGAFGLSNVQWENVGYEK</sequence>
<dbReference type="SUPFAM" id="SSF53850">
    <property type="entry name" value="Periplasmic binding protein-like II"/>
    <property type="match status" value="1"/>
</dbReference>
<feature type="domain" description="Solute-binding protein family 5" evidence="1">
    <location>
        <begin position="99"/>
        <end position="475"/>
    </location>
</feature>
<dbReference type="InterPro" id="IPR030678">
    <property type="entry name" value="Peptide/Ni-bd"/>
</dbReference>